<accession>A0ACC2VXY6</accession>
<evidence type="ECO:0000313" key="2">
    <source>
        <dbReference type="Proteomes" id="UP001227268"/>
    </source>
</evidence>
<dbReference type="Proteomes" id="UP001227268">
    <property type="component" value="Unassembled WGS sequence"/>
</dbReference>
<name>A0ACC2VXY6_9TREE</name>
<comment type="caution">
    <text evidence="1">The sequence shown here is derived from an EMBL/GenBank/DDBJ whole genome shotgun (WGS) entry which is preliminary data.</text>
</comment>
<proteinExistence type="predicted"/>
<protein>
    <submittedName>
        <fullName evidence="1">Uncharacterized protein</fullName>
    </submittedName>
</protein>
<reference evidence="1" key="1">
    <citation type="submission" date="2023-04" db="EMBL/GenBank/DDBJ databases">
        <title>Draft Genome sequencing of Naganishia species isolated from polar environments using Oxford Nanopore Technology.</title>
        <authorList>
            <person name="Leo P."/>
            <person name="Venkateswaran K."/>
        </authorList>
    </citation>
    <scope>NUCLEOTIDE SEQUENCE</scope>
    <source>
        <strain evidence="1">MNA-CCFEE 5423</strain>
    </source>
</reference>
<organism evidence="1 2">
    <name type="scientific">Naganishia friedmannii</name>
    <dbReference type="NCBI Taxonomy" id="89922"/>
    <lineage>
        <taxon>Eukaryota</taxon>
        <taxon>Fungi</taxon>
        <taxon>Dikarya</taxon>
        <taxon>Basidiomycota</taxon>
        <taxon>Agaricomycotina</taxon>
        <taxon>Tremellomycetes</taxon>
        <taxon>Filobasidiales</taxon>
        <taxon>Filobasidiaceae</taxon>
        <taxon>Naganishia</taxon>
    </lineage>
</organism>
<dbReference type="EMBL" id="JASBWT010000006">
    <property type="protein sequence ID" value="KAJ9103740.1"/>
    <property type="molecule type" value="Genomic_DNA"/>
</dbReference>
<sequence length="489" mass="55759">MPIRLRLRLQVVLAAAVVLLLASTTLLFLPAEYLPSDYIPFNVFGSSSPSRPAASLDLHPEPSSSSLSEVYRDLLPDLRIPSSLQRYPLLYNRLHAFLSRPIRSRDNATLINEIKCPRALSNRLATPYQQFDYAASWKAEVTEETIRKKRVEMVRYLADIVERGEDVVWNASKAESNGRLQQAGILSDVNLDISRRWPLSHKPTPSRGFVTAAGNGDTLQRLLTMLRIMRKHRKVDLPFEIWTYPDEISTSSDEYVELTEQLGATVHVARELSKDSGAWKNYQIKGQAMVASLFQEIIFLDSDNIPLRDPTHLFESKRYKENGRAAFWPDLSKDHVDNAIWRIIGDECDLDLWSFESGQMVIDKAGNHGLNLAALHLASYFQENHKFWFNLCAGDKDMFRWAFRALDIPFAVSPMWAAPLGHLNEEDHRRFWTGPARGLCTDLDTWDSEPRLQDEVAQHQHVELQMLSDLPEFAGFEDMFFNEGGRAGG</sequence>
<keyword evidence="2" id="KW-1185">Reference proteome</keyword>
<evidence type="ECO:0000313" key="1">
    <source>
        <dbReference type="EMBL" id="KAJ9103740.1"/>
    </source>
</evidence>
<gene>
    <name evidence="1" type="ORF">QFC21_002200</name>
</gene>